<accession>A0A2K3LPI9</accession>
<dbReference type="PANTHER" id="PTHR38221:SF1">
    <property type="entry name" value="OVULE PROTEIN"/>
    <property type="match status" value="1"/>
</dbReference>
<feature type="region of interest" description="Disordered" evidence="1">
    <location>
        <begin position="159"/>
        <end position="191"/>
    </location>
</feature>
<protein>
    <submittedName>
        <fullName evidence="2">Uncharacterized protein</fullName>
    </submittedName>
</protein>
<evidence type="ECO:0000256" key="1">
    <source>
        <dbReference type="SAM" id="MobiDB-lite"/>
    </source>
</evidence>
<evidence type="ECO:0000313" key="2">
    <source>
        <dbReference type="EMBL" id="PNX80456.1"/>
    </source>
</evidence>
<gene>
    <name evidence="2" type="ORF">L195_g036456</name>
</gene>
<reference evidence="2 3" key="2">
    <citation type="journal article" date="2017" name="Front. Plant Sci.">
        <title>Gene Classification and Mining of Molecular Markers Useful in Red Clover (Trifolium pratense) Breeding.</title>
        <authorList>
            <person name="Istvanek J."/>
            <person name="Dluhosova J."/>
            <person name="Dluhos P."/>
            <person name="Patkova L."/>
            <person name="Nedelnik J."/>
            <person name="Repkova J."/>
        </authorList>
    </citation>
    <scope>NUCLEOTIDE SEQUENCE [LARGE SCALE GENOMIC DNA]</scope>
    <source>
        <strain evidence="3">cv. Tatra</strain>
        <tissue evidence="2">Young leaves</tissue>
    </source>
</reference>
<comment type="caution">
    <text evidence="2">The sequence shown here is derived from an EMBL/GenBank/DDBJ whole genome shotgun (WGS) entry which is preliminary data.</text>
</comment>
<dbReference type="ExpressionAtlas" id="A0A2K3LPI9">
    <property type="expression patterns" value="baseline"/>
</dbReference>
<dbReference type="AlphaFoldDB" id="A0A2K3LPI9"/>
<feature type="non-terminal residue" evidence="2">
    <location>
        <position position="259"/>
    </location>
</feature>
<dbReference type="PANTHER" id="PTHR38221">
    <property type="entry name" value="BNAA04G14260D PROTEIN"/>
    <property type="match status" value="1"/>
</dbReference>
<organism evidence="2 3">
    <name type="scientific">Trifolium pratense</name>
    <name type="common">Red clover</name>
    <dbReference type="NCBI Taxonomy" id="57577"/>
    <lineage>
        <taxon>Eukaryota</taxon>
        <taxon>Viridiplantae</taxon>
        <taxon>Streptophyta</taxon>
        <taxon>Embryophyta</taxon>
        <taxon>Tracheophyta</taxon>
        <taxon>Spermatophyta</taxon>
        <taxon>Magnoliopsida</taxon>
        <taxon>eudicotyledons</taxon>
        <taxon>Gunneridae</taxon>
        <taxon>Pentapetalae</taxon>
        <taxon>rosids</taxon>
        <taxon>fabids</taxon>
        <taxon>Fabales</taxon>
        <taxon>Fabaceae</taxon>
        <taxon>Papilionoideae</taxon>
        <taxon>50 kb inversion clade</taxon>
        <taxon>NPAAA clade</taxon>
        <taxon>Hologalegina</taxon>
        <taxon>IRL clade</taxon>
        <taxon>Trifolieae</taxon>
        <taxon>Trifolium</taxon>
    </lineage>
</organism>
<dbReference type="Proteomes" id="UP000236291">
    <property type="component" value="Unassembled WGS sequence"/>
</dbReference>
<proteinExistence type="predicted"/>
<dbReference type="EMBL" id="ASHM01037982">
    <property type="protein sequence ID" value="PNX80456.1"/>
    <property type="molecule type" value="Genomic_DNA"/>
</dbReference>
<sequence length="259" mass="27884">MADADFPASSAPVVMLSPPDTQDVFHTPPEESLLPSSDVVDVPPCTVNQAVDFDAGSHALSDSSEFVDFGNDSEVSDFGVQSEKVEDGMGNCDEGKVENACKFGEDVLPQSNGVGGEEVNVDSSCREIQMDAKSVLEEDVEMQNFIPEENVETEVVQNDGDVNSNNEIGEGSGTREDLSEEATANGSGFQRNETKGLTLLDTAMRSGVTFPRPCWLPAGRKSKIFKYDDEGSNFYLVSSDVYSLYNPSLYGSRVARFGG</sequence>
<name>A0A2K3LPI9_TRIPR</name>
<reference evidence="2 3" key="1">
    <citation type="journal article" date="2014" name="Am. J. Bot.">
        <title>Genome assembly and annotation for red clover (Trifolium pratense; Fabaceae).</title>
        <authorList>
            <person name="Istvanek J."/>
            <person name="Jaros M."/>
            <person name="Krenek A."/>
            <person name="Repkova J."/>
        </authorList>
    </citation>
    <scope>NUCLEOTIDE SEQUENCE [LARGE SCALE GENOMIC DNA]</scope>
    <source>
        <strain evidence="3">cv. Tatra</strain>
        <tissue evidence="2">Young leaves</tissue>
    </source>
</reference>
<feature type="compositionally biased region" description="Polar residues" evidence="1">
    <location>
        <begin position="182"/>
        <end position="191"/>
    </location>
</feature>
<evidence type="ECO:0000313" key="3">
    <source>
        <dbReference type="Proteomes" id="UP000236291"/>
    </source>
</evidence>
<feature type="region of interest" description="Disordered" evidence="1">
    <location>
        <begin position="1"/>
        <end position="25"/>
    </location>
</feature>